<protein>
    <submittedName>
        <fullName evidence="1">Uncharacterized protein</fullName>
    </submittedName>
</protein>
<accession>A0AAN0WCH1</accession>
<gene>
    <name evidence="1" type="ORF">SB48_HM08orf03662</name>
</gene>
<evidence type="ECO:0000313" key="1">
    <source>
        <dbReference type="EMBL" id="AJO23114.1"/>
    </source>
</evidence>
<sequence length="37" mass="4204">MLFKLASHQAMHILKKGMNKMKHHPVLLLSYGEKEGG</sequence>
<proteinExistence type="predicted"/>
<reference evidence="2" key="1">
    <citation type="submission" date="2015-01" db="EMBL/GenBank/DDBJ databases">
        <title>Comparative genome analysis of Bacillus coagulans HM-08, Clostridium butyricum HM-68, Bacillus subtilis HM-66 and Bacillus paralicheniformis BL-09.</title>
        <authorList>
            <person name="Zhang H."/>
        </authorList>
    </citation>
    <scope>NUCLEOTIDE SEQUENCE [LARGE SCALE GENOMIC DNA]</scope>
    <source>
        <strain evidence="2">HM-08</strain>
    </source>
</reference>
<name>A0AAN0WCH1_HEYCO</name>
<dbReference type="EMBL" id="CP010525">
    <property type="protein sequence ID" value="AJO23114.1"/>
    <property type="molecule type" value="Genomic_DNA"/>
</dbReference>
<keyword evidence="2" id="KW-1185">Reference proteome</keyword>
<dbReference type="Proteomes" id="UP000032024">
    <property type="component" value="Chromosome"/>
</dbReference>
<dbReference type="AlphaFoldDB" id="A0AAN0WCH1"/>
<organism evidence="1 2">
    <name type="scientific">Heyndrickxia coagulans</name>
    <name type="common">Weizmannia coagulans</name>
    <dbReference type="NCBI Taxonomy" id="1398"/>
    <lineage>
        <taxon>Bacteria</taxon>
        <taxon>Bacillati</taxon>
        <taxon>Bacillota</taxon>
        <taxon>Bacilli</taxon>
        <taxon>Bacillales</taxon>
        <taxon>Bacillaceae</taxon>
        <taxon>Heyndrickxia</taxon>
    </lineage>
</organism>
<evidence type="ECO:0000313" key="2">
    <source>
        <dbReference type="Proteomes" id="UP000032024"/>
    </source>
</evidence>